<dbReference type="Proteomes" id="UP000254236">
    <property type="component" value="Chromosome"/>
</dbReference>
<reference evidence="3 5" key="1">
    <citation type="submission" date="2018-07" db="EMBL/GenBank/DDBJ databases">
        <title>Brachybacterium saurashtrense DSM 23186 genome sequence.</title>
        <authorList>
            <person name="Guo L."/>
        </authorList>
    </citation>
    <scope>NUCLEOTIDE SEQUENCE [LARGE SCALE GENOMIC DNA]</scope>
    <source>
        <strain evidence="3 5">DSM 23186</strain>
    </source>
</reference>
<evidence type="ECO:0000313" key="4">
    <source>
        <dbReference type="EMBL" id="RRR22073.1"/>
    </source>
</evidence>
<evidence type="ECO:0008006" key="7">
    <source>
        <dbReference type="Google" id="ProtNLM"/>
    </source>
</evidence>
<evidence type="ECO:0000256" key="1">
    <source>
        <dbReference type="SAM" id="MobiDB-lite"/>
    </source>
</evidence>
<dbReference type="PROSITE" id="PS51257">
    <property type="entry name" value="PROKAR_LIPOPROTEIN"/>
    <property type="match status" value="1"/>
</dbReference>
<dbReference type="AlphaFoldDB" id="A0A345YMM1"/>
<evidence type="ECO:0000256" key="2">
    <source>
        <dbReference type="SAM" id="SignalP"/>
    </source>
</evidence>
<dbReference type="KEGG" id="bsau:DWV08_05765"/>
<dbReference type="EMBL" id="CP031356">
    <property type="protein sequence ID" value="AXK45173.1"/>
    <property type="molecule type" value="Genomic_DNA"/>
</dbReference>
<feature type="compositionally biased region" description="Acidic residues" evidence="1">
    <location>
        <begin position="36"/>
        <end position="62"/>
    </location>
</feature>
<reference evidence="4 6" key="2">
    <citation type="submission" date="2018-08" db="EMBL/GenBank/DDBJ databases">
        <title>Brachybacterium saurashtrense DSM 23186.</title>
        <authorList>
            <person name="Li Y."/>
        </authorList>
    </citation>
    <scope>NUCLEOTIDE SEQUENCE [LARGE SCALE GENOMIC DNA]</scope>
    <source>
        <strain evidence="4 6">DSM 23186</strain>
    </source>
</reference>
<evidence type="ECO:0000313" key="6">
    <source>
        <dbReference type="Proteomes" id="UP000282185"/>
    </source>
</evidence>
<name>A0A345YMM1_9MICO</name>
<dbReference type="OrthoDB" id="4794479at2"/>
<keyword evidence="2" id="KW-0732">Signal</keyword>
<dbReference type="Proteomes" id="UP000282185">
    <property type="component" value="Unassembled WGS sequence"/>
</dbReference>
<accession>A0A345YMM1</accession>
<gene>
    <name evidence="3" type="ORF">DWV08_05765</name>
    <name evidence="4" type="ORF">DXU92_12310</name>
</gene>
<feature type="compositionally biased region" description="Acidic residues" evidence="1">
    <location>
        <begin position="72"/>
        <end position="105"/>
    </location>
</feature>
<feature type="region of interest" description="Disordered" evidence="1">
    <location>
        <begin position="31"/>
        <end position="105"/>
    </location>
</feature>
<organism evidence="4 6">
    <name type="scientific">Brachybacterium saurashtrense</name>
    <dbReference type="NCBI Taxonomy" id="556288"/>
    <lineage>
        <taxon>Bacteria</taxon>
        <taxon>Bacillati</taxon>
        <taxon>Actinomycetota</taxon>
        <taxon>Actinomycetes</taxon>
        <taxon>Micrococcales</taxon>
        <taxon>Dermabacteraceae</taxon>
        <taxon>Brachybacterium</taxon>
    </lineage>
</organism>
<proteinExistence type="predicted"/>
<evidence type="ECO:0000313" key="5">
    <source>
        <dbReference type="Proteomes" id="UP000254236"/>
    </source>
</evidence>
<feature type="signal peptide" evidence="2">
    <location>
        <begin position="1"/>
        <end position="26"/>
    </location>
</feature>
<dbReference type="RefSeq" id="WP_115412925.1">
    <property type="nucleotide sequence ID" value="NZ_CP031356.1"/>
</dbReference>
<sequence>MTAIMRRTVRASAATLGALAIVTGTAACGGLLGGNEDGDGGTTTEEESPSDAEEDADDDMAEQDAGTGDGAASEDEGSSDDEGMDEDASDGDSDDAASGEALSEDDLTAVGDRFYEFLEAAANADGEAACGLVSHPTTGEPLSGPELAGCIEGFESEAGEQPIDPSMMDAIDRSMIEGVDNGDGTAGIELLGEDGGVVFVQGEDGQWYIDGSQYL</sequence>
<dbReference type="EMBL" id="QSWH01000005">
    <property type="protein sequence ID" value="RRR22073.1"/>
    <property type="molecule type" value="Genomic_DNA"/>
</dbReference>
<keyword evidence="5" id="KW-1185">Reference proteome</keyword>
<protein>
    <recommendedName>
        <fullName evidence="7">Secreted protein</fullName>
    </recommendedName>
</protein>
<feature type="chain" id="PRO_5043758491" description="Secreted protein" evidence="2">
    <location>
        <begin position="27"/>
        <end position="215"/>
    </location>
</feature>
<evidence type="ECO:0000313" key="3">
    <source>
        <dbReference type="EMBL" id="AXK45173.1"/>
    </source>
</evidence>